<gene>
    <name evidence="2" type="ORF">SAMN05421736_116122</name>
</gene>
<keyword evidence="3" id="KW-1185">Reference proteome</keyword>
<dbReference type="AlphaFoldDB" id="A0A1H3TXI6"/>
<keyword evidence="1" id="KW-0732">Signal</keyword>
<evidence type="ECO:0000256" key="1">
    <source>
        <dbReference type="SAM" id="SignalP"/>
    </source>
</evidence>
<feature type="chain" id="PRO_5011765269" evidence="1">
    <location>
        <begin position="23"/>
        <end position="133"/>
    </location>
</feature>
<evidence type="ECO:0000313" key="2">
    <source>
        <dbReference type="EMBL" id="SDZ54788.1"/>
    </source>
</evidence>
<organism evidence="2 3">
    <name type="scientific">Evansella caseinilytica</name>
    <dbReference type="NCBI Taxonomy" id="1503961"/>
    <lineage>
        <taxon>Bacteria</taxon>
        <taxon>Bacillati</taxon>
        <taxon>Bacillota</taxon>
        <taxon>Bacilli</taxon>
        <taxon>Bacillales</taxon>
        <taxon>Bacillaceae</taxon>
        <taxon>Evansella</taxon>
    </lineage>
</organism>
<accession>A0A1H3TXI6</accession>
<feature type="signal peptide" evidence="1">
    <location>
        <begin position="1"/>
        <end position="22"/>
    </location>
</feature>
<evidence type="ECO:0000313" key="3">
    <source>
        <dbReference type="Proteomes" id="UP000198935"/>
    </source>
</evidence>
<protein>
    <submittedName>
        <fullName evidence="2">Uncharacterized protein</fullName>
    </submittedName>
</protein>
<reference evidence="3" key="1">
    <citation type="submission" date="2016-10" db="EMBL/GenBank/DDBJ databases">
        <authorList>
            <person name="Varghese N."/>
            <person name="Submissions S."/>
        </authorList>
    </citation>
    <scope>NUCLEOTIDE SEQUENCE [LARGE SCALE GENOMIC DNA]</scope>
    <source>
        <strain evidence="3">SP</strain>
    </source>
</reference>
<name>A0A1H3TXI6_9BACI</name>
<dbReference type="OrthoDB" id="2886745at2"/>
<proteinExistence type="predicted"/>
<dbReference type="Proteomes" id="UP000198935">
    <property type="component" value="Unassembled WGS sequence"/>
</dbReference>
<dbReference type="EMBL" id="FNPI01000016">
    <property type="protein sequence ID" value="SDZ54788.1"/>
    <property type="molecule type" value="Genomic_DNA"/>
</dbReference>
<sequence length="133" mass="15468">MWKRVLTLALAVTSLYALPAAAEFNWYEHSSLKITMETEQVLYEWEYENPASFEFEKGERIVRGEKAKASFEDILSHVDLAVDKIPDETIKRLEGNGYPPIKRLIIYRHDPGRRYQIWSWPHGNETDAAAGER</sequence>